<dbReference type="InterPro" id="IPR024084">
    <property type="entry name" value="IsoPropMal-DH-like_dom"/>
</dbReference>
<comment type="function">
    <text evidence="14 15">Catalyzes the oxidation of 3-carboxy-2-hydroxy-4-methylpentanoate (3-isopropylmalate) to 3-carboxy-4-methyl-2-oxopentanoate. The product decarboxylates to 4-methyl-2 oxopentanoate.</text>
</comment>
<comment type="pathway">
    <text evidence="3 14 15">Amino-acid biosynthesis; L-leucine biosynthesis; L-leucine from 3-methyl-2-oxobutanoate: step 3/4.</text>
</comment>
<dbReference type="PANTHER" id="PTHR42979:SF1">
    <property type="entry name" value="3-ISOPROPYLMALATE DEHYDROGENASE"/>
    <property type="match status" value="1"/>
</dbReference>
<reference evidence="17 18" key="1">
    <citation type="journal article" date="2017" name="Int. J. Syst. Evol. Microbiol.">
        <title>Marinicauda algicola sp. nov., isolated from a marine red alga Rhodosorus marinus.</title>
        <authorList>
            <person name="Jeong S.E."/>
            <person name="Jeon S.H."/>
            <person name="Chun B.H."/>
            <person name="Kim D.W."/>
            <person name="Jeon C.O."/>
        </authorList>
    </citation>
    <scope>NUCLEOTIDE SEQUENCE [LARGE SCALE GENOMIC DNA]</scope>
    <source>
        <strain evidence="17 18">JCM 31718</strain>
    </source>
</reference>
<comment type="catalytic activity">
    <reaction evidence="1 14 15">
        <text>(2R,3S)-3-isopropylmalate + NAD(+) = 4-methyl-2-oxopentanoate + CO2 + NADH</text>
        <dbReference type="Rhea" id="RHEA:32271"/>
        <dbReference type="ChEBI" id="CHEBI:16526"/>
        <dbReference type="ChEBI" id="CHEBI:17865"/>
        <dbReference type="ChEBI" id="CHEBI:35121"/>
        <dbReference type="ChEBI" id="CHEBI:57540"/>
        <dbReference type="ChEBI" id="CHEBI:57945"/>
        <dbReference type="EC" id="1.1.1.85"/>
    </reaction>
</comment>
<keyword evidence="9 14" id="KW-0460">Magnesium</keyword>
<dbReference type="FunFam" id="3.40.718.10:FF:000006">
    <property type="entry name" value="3-isopropylmalate dehydrogenase"/>
    <property type="match status" value="1"/>
</dbReference>
<evidence type="ECO:0000256" key="7">
    <source>
        <dbReference type="ARBA" id="ARBA00022605"/>
    </source>
</evidence>
<protein>
    <recommendedName>
        <fullName evidence="14">3-isopropylmalate dehydrogenase</fullName>
        <ecNumber evidence="14">1.1.1.85</ecNumber>
    </recommendedName>
    <alternativeName>
        <fullName evidence="14">3-IPM-DH</fullName>
    </alternativeName>
    <alternativeName>
        <fullName evidence="14">Beta-IPM dehydrogenase</fullName>
        <shortName evidence="14">IMDH</shortName>
    </alternativeName>
</protein>
<feature type="binding site" evidence="14">
    <location>
        <position position="245"/>
    </location>
    <ligand>
        <name>Mg(2+)</name>
        <dbReference type="ChEBI" id="CHEBI:18420"/>
    </ligand>
</feature>
<proteinExistence type="inferred from homology"/>
<sequence>MTRHRILLLPGDGIGPEVTAAARQCLEAVAAGFDLSFAFDEAPVGGAGIEACGEPLPAETLHRARTSDAVLLGAVGGPAWDAAPRRPEAGLLALRRGLGLFANLRPVKVFEGLEDLSPLKRDRVVGADLLIVRELTGGLYFGEKREGEYEAFDGCAYTREEVERIARVAFEAAGQRRGRVTSVDKANVLATSRLWRRTVEDHAQAWPEIALDHLYVDAAAMTLVTQPARFDVVLTENLFGDILSDEAAVIAGSIGLLGSASLGAGGPGVFEPVHGSAPDLAGRDIANPAGAIASAALLLRHGLGLPGPAQALDAALADTLRAGVRTLDLGGVTSCTRFAASVCERLDRADRLADRKAVEAGMVWTG</sequence>
<evidence type="ECO:0000256" key="14">
    <source>
        <dbReference type="HAMAP-Rule" id="MF_01033"/>
    </source>
</evidence>
<keyword evidence="10 14" id="KW-0560">Oxidoreductase</keyword>
<dbReference type="NCBIfam" id="TIGR00169">
    <property type="entry name" value="leuB"/>
    <property type="match status" value="1"/>
</dbReference>
<dbReference type="GO" id="GO:0051287">
    <property type="term" value="F:NAD binding"/>
    <property type="evidence" value="ECO:0007669"/>
    <property type="project" value="InterPro"/>
</dbReference>
<dbReference type="EC" id="1.1.1.85" evidence="14"/>
<evidence type="ECO:0000256" key="6">
    <source>
        <dbReference type="ARBA" id="ARBA00022430"/>
    </source>
</evidence>
<dbReference type="GO" id="GO:0003862">
    <property type="term" value="F:3-isopropylmalate dehydrogenase activity"/>
    <property type="evidence" value="ECO:0007669"/>
    <property type="project" value="UniProtKB-UniRule"/>
</dbReference>
<dbReference type="PANTHER" id="PTHR42979">
    <property type="entry name" value="3-ISOPROPYLMALATE DEHYDROGENASE"/>
    <property type="match status" value="1"/>
</dbReference>
<gene>
    <name evidence="14 17" type="primary">leuB</name>
    <name evidence="17" type="ORF">E5163_09555</name>
</gene>
<comment type="similarity">
    <text evidence="4 14">Belongs to the isocitrate and isopropylmalate dehydrogenases family. LeuB type 1 subfamily.</text>
</comment>
<feature type="binding site" evidence="14">
    <location>
        <position position="95"/>
    </location>
    <ligand>
        <name>substrate</name>
    </ligand>
</feature>
<keyword evidence="11 14" id="KW-0520">NAD</keyword>
<keyword evidence="18" id="KW-1185">Reference proteome</keyword>
<keyword evidence="12 14" id="KW-0464">Manganese</keyword>
<name>A0A4S2H1C7_9PROT</name>
<dbReference type="RefSeq" id="WP_135995890.1">
    <property type="nucleotide sequence ID" value="NZ_CP071057.1"/>
</dbReference>
<keyword evidence="6 14" id="KW-0432">Leucine biosynthesis</keyword>
<dbReference type="InterPro" id="IPR004429">
    <property type="entry name" value="Isopropylmalate_DH"/>
</dbReference>
<dbReference type="OrthoDB" id="9767905at2"/>
<feature type="binding site" evidence="14">
    <location>
        <position position="217"/>
    </location>
    <ligand>
        <name>substrate</name>
    </ligand>
</feature>
<evidence type="ECO:0000256" key="4">
    <source>
        <dbReference type="ARBA" id="ARBA00008319"/>
    </source>
</evidence>
<dbReference type="InterPro" id="IPR019818">
    <property type="entry name" value="IsoCit/isopropylmalate_DH_CS"/>
</dbReference>
<dbReference type="GO" id="GO:0000287">
    <property type="term" value="F:magnesium ion binding"/>
    <property type="evidence" value="ECO:0007669"/>
    <property type="project" value="InterPro"/>
</dbReference>
<evidence type="ECO:0000256" key="12">
    <source>
        <dbReference type="ARBA" id="ARBA00023211"/>
    </source>
</evidence>
<dbReference type="SUPFAM" id="SSF53659">
    <property type="entry name" value="Isocitrate/Isopropylmalate dehydrogenase-like"/>
    <property type="match status" value="1"/>
</dbReference>
<comment type="caution">
    <text evidence="14">Lacks conserved residue(s) required for the propagation of feature annotation.</text>
</comment>
<dbReference type="SMART" id="SM01329">
    <property type="entry name" value="Iso_dh"/>
    <property type="match status" value="1"/>
</dbReference>
<evidence type="ECO:0000256" key="2">
    <source>
        <dbReference type="ARBA" id="ARBA00001936"/>
    </source>
</evidence>
<dbReference type="GO" id="GO:0009098">
    <property type="term" value="P:L-leucine biosynthetic process"/>
    <property type="evidence" value="ECO:0007669"/>
    <property type="project" value="UniProtKB-UniRule"/>
</dbReference>
<dbReference type="GO" id="GO:0005829">
    <property type="term" value="C:cytosol"/>
    <property type="evidence" value="ECO:0007669"/>
    <property type="project" value="TreeGrafter"/>
</dbReference>
<organism evidence="17 18">
    <name type="scientific">Marinicauda algicola</name>
    <dbReference type="NCBI Taxonomy" id="2029849"/>
    <lineage>
        <taxon>Bacteria</taxon>
        <taxon>Pseudomonadati</taxon>
        <taxon>Pseudomonadota</taxon>
        <taxon>Alphaproteobacteria</taxon>
        <taxon>Maricaulales</taxon>
        <taxon>Maricaulaceae</taxon>
        <taxon>Marinicauda</taxon>
    </lineage>
</organism>
<evidence type="ECO:0000313" key="18">
    <source>
        <dbReference type="Proteomes" id="UP000308054"/>
    </source>
</evidence>
<comment type="subunit">
    <text evidence="5 14 15">Homodimer.</text>
</comment>
<dbReference type="Gene3D" id="3.40.718.10">
    <property type="entry name" value="Isopropylmalate Dehydrogenase"/>
    <property type="match status" value="1"/>
</dbReference>
<feature type="site" description="Important for catalysis" evidence="14">
    <location>
        <position position="185"/>
    </location>
</feature>
<evidence type="ECO:0000256" key="1">
    <source>
        <dbReference type="ARBA" id="ARBA00000624"/>
    </source>
</evidence>
<dbReference type="HAMAP" id="MF_01033">
    <property type="entry name" value="LeuB_type1"/>
    <property type="match status" value="1"/>
</dbReference>
<dbReference type="UniPathway" id="UPA00048">
    <property type="reaction ID" value="UER00072"/>
</dbReference>
<keyword evidence="7 14" id="KW-0028">Amino-acid biosynthesis</keyword>
<evidence type="ECO:0000256" key="9">
    <source>
        <dbReference type="ARBA" id="ARBA00022842"/>
    </source>
</evidence>
<evidence type="ECO:0000256" key="3">
    <source>
        <dbReference type="ARBA" id="ARBA00004762"/>
    </source>
</evidence>
<feature type="binding site" evidence="14">
    <location>
        <position position="105"/>
    </location>
    <ligand>
        <name>substrate</name>
    </ligand>
</feature>
<feature type="binding site" evidence="14">
    <location>
        <position position="241"/>
    </location>
    <ligand>
        <name>Mg(2+)</name>
        <dbReference type="ChEBI" id="CHEBI:18420"/>
    </ligand>
</feature>
<evidence type="ECO:0000259" key="16">
    <source>
        <dbReference type="SMART" id="SM01329"/>
    </source>
</evidence>
<evidence type="ECO:0000256" key="5">
    <source>
        <dbReference type="ARBA" id="ARBA00011738"/>
    </source>
</evidence>
<dbReference type="PROSITE" id="PS00470">
    <property type="entry name" value="IDH_IMDH"/>
    <property type="match status" value="1"/>
</dbReference>
<evidence type="ECO:0000256" key="10">
    <source>
        <dbReference type="ARBA" id="ARBA00023002"/>
    </source>
</evidence>
<feature type="binding site" evidence="14">
    <location>
        <begin position="275"/>
        <end position="287"/>
    </location>
    <ligand>
        <name>NAD(+)</name>
        <dbReference type="ChEBI" id="CHEBI:57540"/>
    </ligand>
</feature>
<evidence type="ECO:0000256" key="15">
    <source>
        <dbReference type="RuleBase" id="RU004445"/>
    </source>
</evidence>
<dbReference type="AlphaFoldDB" id="A0A4S2H1C7"/>
<feature type="binding site" evidence="14">
    <location>
        <position position="133"/>
    </location>
    <ligand>
        <name>substrate</name>
    </ligand>
</feature>
<feature type="site" description="Important for catalysis" evidence="14">
    <location>
        <position position="140"/>
    </location>
</feature>
<evidence type="ECO:0000256" key="8">
    <source>
        <dbReference type="ARBA" id="ARBA00022723"/>
    </source>
</evidence>
<evidence type="ECO:0000256" key="11">
    <source>
        <dbReference type="ARBA" id="ARBA00023027"/>
    </source>
</evidence>
<comment type="caution">
    <text evidence="17">The sequence shown here is derived from an EMBL/GenBank/DDBJ whole genome shotgun (WGS) entry which is preliminary data.</text>
</comment>
<evidence type="ECO:0000256" key="13">
    <source>
        <dbReference type="ARBA" id="ARBA00023304"/>
    </source>
</evidence>
<evidence type="ECO:0000313" key="17">
    <source>
        <dbReference type="EMBL" id="TGY89350.1"/>
    </source>
</evidence>
<feature type="binding site" evidence="14">
    <location>
        <position position="217"/>
    </location>
    <ligand>
        <name>Mg(2+)</name>
        <dbReference type="ChEBI" id="CHEBI:18420"/>
    </ligand>
</feature>
<comment type="cofactor">
    <cofactor evidence="14 15">
        <name>Mg(2+)</name>
        <dbReference type="ChEBI" id="CHEBI:18420"/>
    </cofactor>
    <cofactor evidence="14 15">
        <name>Mn(2+)</name>
        <dbReference type="ChEBI" id="CHEBI:29035"/>
    </cofactor>
    <text evidence="14 15">Binds 1 Mg(2+) or Mn(2+) ion per subunit.</text>
</comment>
<feature type="domain" description="Isopropylmalate dehydrogenase-like" evidence="16">
    <location>
        <begin position="5"/>
        <end position="342"/>
    </location>
</feature>
<dbReference type="Pfam" id="PF00180">
    <property type="entry name" value="Iso_dh"/>
    <property type="match status" value="1"/>
</dbReference>
<dbReference type="EMBL" id="SRXW01000002">
    <property type="protein sequence ID" value="TGY89350.1"/>
    <property type="molecule type" value="Genomic_DNA"/>
</dbReference>
<dbReference type="Proteomes" id="UP000308054">
    <property type="component" value="Unassembled WGS sequence"/>
</dbReference>
<comment type="subcellular location">
    <subcellularLocation>
        <location evidence="14">Cytoplasm</location>
    </subcellularLocation>
</comment>
<comment type="cofactor">
    <cofactor evidence="2">
        <name>Mn(2+)</name>
        <dbReference type="ChEBI" id="CHEBI:29035"/>
    </cofactor>
</comment>
<accession>A0A4S2H1C7</accession>
<keyword evidence="14" id="KW-0963">Cytoplasm</keyword>
<keyword evidence="13 14" id="KW-0100">Branched-chain amino acid biosynthesis</keyword>
<keyword evidence="8 14" id="KW-0479">Metal-binding</keyword>